<dbReference type="InterPro" id="IPR059138">
    <property type="entry name" value="Pico_VP1"/>
</dbReference>
<evidence type="ECO:0000256" key="3">
    <source>
        <dbReference type="ARBA" id="ARBA00004551"/>
    </source>
</evidence>
<dbReference type="GO" id="GO:0003724">
    <property type="term" value="F:RNA helicase activity"/>
    <property type="evidence" value="ECO:0007669"/>
    <property type="project" value="InterPro"/>
</dbReference>
<dbReference type="EMBL" id="MH453809">
    <property type="protein sequence ID" value="AXF38655.1"/>
    <property type="molecule type" value="Genomic_RNA"/>
</dbReference>
<evidence type="ECO:0000256" key="4">
    <source>
        <dbReference type="ARBA" id="ARBA00020107"/>
    </source>
</evidence>
<evidence type="ECO:0000256" key="20">
    <source>
        <dbReference type="ARBA" id="ARBA00022870"/>
    </source>
</evidence>
<dbReference type="Gene3D" id="3.30.70.270">
    <property type="match status" value="1"/>
</dbReference>
<dbReference type="InterPro" id="IPR043502">
    <property type="entry name" value="DNA/RNA_pol_sf"/>
</dbReference>
<dbReference type="GO" id="GO:0003723">
    <property type="term" value="F:RNA binding"/>
    <property type="evidence" value="ECO:0007669"/>
    <property type="project" value="InterPro"/>
</dbReference>
<protein>
    <recommendedName>
        <fullName evidence="4">Genome polyprotein</fullName>
    </recommendedName>
</protein>
<dbReference type="GO" id="GO:0004197">
    <property type="term" value="F:cysteine-type endopeptidase activity"/>
    <property type="evidence" value="ECO:0007669"/>
    <property type="project" value="InterPro"/>
</dbReference>
<name>A0A3G1RP77_9VIRU</name>
<evidence type="ECO:0000256" key="12">
    <source>
        <dbReference type="ARBA" id="ARBA00022706"/>
    </source>
</evidence>
<evidence type="ECO:0000313" key="30">
    <source>
        <dbReference type="EMBL" id="AXF38655.1"/>
    </source>
</evidence>
<keyword evidence="12" id="KW-1143">T=pseudo3 icosahedral capsid protein</keyword>
<evidence type="ECO:0000256" key="14">
    <source>
        <dbReference type="ARBA" id="ARBA00022741"/>
    </source>
</evidence>
<evidence type="ECO:0000256" key="6">
    <source>
        <dbReference type="ARBA" id="ARBA00022520"/>
    </source>
</evidence>
<keyword evidence="22" id="KW-0472">Membrane</keyword>
<evidence type="ECO:0000256" key="11">
    <source>
        <dbReference type="ARBA" id="ARBA00022695"/>
    </source>
</evidence>
<dbReference type="InterPro" id="IPR014759">
    <property type="entry name" value="Helicase_SF3_ssRNA_vir"/>
</dbReference>
<keyword evidence="5" id="KW-0696">RNA-directed RNA polymerase</keyword>
<dbReference type="InterPro" id="IPR001676">
    <property type="entry name" value="Picornavirus_capsid"/>
</dbReference>
<keyword evidence="20" id="KW-1043">Host membrane</keyword>
<feature type="domain" description="Peptidase C3" evidence="29">
    <location>
        <begin position="1714"/>
        <end position="1890"/>
    </location>
</feature>
<evidence type="ECO:0000256" key="26">
    <source>
        <dbReference type="SAM" id="MobiDB-lite"/>
    </source>
</evidence>
<comment type="subcellular location">
    <subcellularLocation>
        <location evidence="1">Host cytoplasm</location>
    </subcellularLocation>
    <subcellularLocation>
        <location evidence="3">Host membrane</location>
    </subcellularLocation>
    <subcellularLocation>
        <location evidence="2">Virion</location>
    </subcellularLocation>
</comment>
<dbReference type="InterPro" id="IPR043128">
    <property type="entry name" value="Rev_trsase/Diguanyl_cyclase"/>
</dbReference>
<organism evidence="30">
    <name type="scientific">Avocet picornavirus B</name>
    <dbReference type="NCBI Taxonomy" id="2212790"/>
    <lineage>
        <taxon>Viruses</taxon>
        <taxon>Riboviria</taxon>
        <taxon>Orthornavirae</taxon>
        <taxon>Pisuviricota</taxon>
        <taxon>Duplopiviricetes</taxon>
        <taxon>Durnavirales</taxon>
        <taxon>Picobirnaviridae</taxon>
    </lineage>
</organism>
<feature type="region of interest" description="Disordered" evidence="26">
    <location>
        <begin position="187"/>
        <end position="211"/>
    </location>
</feature>
<dbReference type="Pfam" id="PF00910">
    <property type="entry name" value="RNA_helicase"/>
    <property type="match status" value="1"/>
</dbReference>
<evidence type="ECO:0000256" key="2">
    <source>
        <dbReference type="ARBA" id="ARBA00004328"/>
    </source>
</evidence>
<evidence type="ECO:0000256" key="8">
    <source>
        <dbReference type="ARBA" id="ARBA00022561"/>
    </source>
</evidence>
<keyword evidence="7" id="KW-0597">Phosphoprotein</keyword>
<dbReference type="GO" id="GO:0033644">
    <property type="term" value="C:host cell membrane"/>
    <property type="evidence" value="ECO:0007669"/>
    <property type="project" value="UniProtKB-SubCell"/>
</dbReference>
<evidence type="ECO:0000256" key="25">
    <source>
        <dbReference type="ARBA" id="ARBA00045131"/>
    </source>
</evidence>
<dbReference type="InterPro" id="IPR000605">
    <property type="entry name" value="Helicase_SF3_ssDNA/RNA_vir"/>
</dbReference>
<dbReference type="InterPro" id="IPR033703">
    <property type="entry name" value="Rhv-like"/>
</dbReference>
<keyword evidence="10" id="KW-0808">Transferase</keyword>
<keyword evidence="18" id="KW-0067">ATP-binding</keyword>
<dbReference type="SUPFAM" id="SSF88633">
    <property type="entry name" value="Positive stranded ssRNA viruses"/>
    <property type="match status" value="2"/>
</dbReference>
<evidence type="ECO:0000256" key="7">
    <source>
        <dbReference type="ARBA" id="ARBA00022553"/>
    </source>
</evidence>
<accession>A0A3G1RP77</accession>
<dbReference type="CDD" id="cd00205">
    <property type="entry name" value="rhv_like"/>
    <property type="match status" value="3"/>
</dbReference>
<evidence type="ECO:0000256" key="22">
    <source>
        <dbReference type="ARBA" id="ARBA00023136"/>
    </source>
</evidence>
<evidence type="ECO:0000256" key="1">
    <source>
        <dbReference type="ARBA" id="ARBA00004192"/>
    </source>
</evidence>
<dbReference type="InterPro" id="IPR043504">
    <property type="entry name" value="Peptidase_S1_PA_chymotrypsin"/>
</dbReference>
<dbReference type="GO" id="GO:0005198">
    <property type="term" value="F:structural molecule activity"/>
    <property type="evidence" value="ECO:0007669"/>
    <property type="project" value="InterPro"/>
</dbReference>
<evidence type="ECO:0000256" key="23">
    <source>
        <dbReference type="ARBA" id="ARBA00023200"/>
    </source>
</evidence>
<dbReference type="Gene3D" id="2.60.120.20">
    <property type="match status" value="3"/>
</dbReference>
<dbReference type="SUPFAM" id="SSF50494">
    <property type="entry name" value="Trypsin-like serine proteases"/>
    <property type="match status" value="1"/>
</dbReference>
<evidence type="ECO:0000259" key="27">
    <source>
        <dbReference type="PROSITE" id="PS50507"/>
    </source>
</evidence>
<keyword evidence="14" id="KW-0547">Nucleotide-binding</keyword>
<evidence type="ECO:0000256" key="15">
    <source>
        <dbReference type="ARBA" id="ARBA00022801"/>
    </source>
</evidence>
<evidence type="ECO:0000256" key="5">
    <source>
        <dbReference type="ARBA" id="ARBA00022484"/>
    </source>
</evidence>
<evidence type="ECO:0000256" key="16">
    <source>
        <dbReference type="ARBA" id="ARBA00022806"/>
    </source>
</evidence>
<dbReference type="Pfam" id="PF01552">
    <property type="entry name" value="Pico_P2B"/>
    <property type="match status" value="1"/>
</dbReference>
<dbReference type="Pfam" id="PF00548">
    <property type="entry name" value="Peptidase_C3"/>
    <property type="match status" value="1"/>
</dbReference>
<keyword evidence="6" id="KW-0191">Covalent protein-RNA linkage</keyword>
<dbReference type="SUPFAM" id="SSF56672">
    <property type="entry name" value="DNA/RNA polymerases"/>
    <property type="match status" value="1"/>
</dbReference>
<evidence type="ECO:0000256" key="18">
    <source>
        <dbReference type="ARBA" id="ARBA00022840"/>
    </source>
</evidence>
<dbReference type="InterPro" id="IPR044067">
    <property type="entry name" value="PCV_3C_PRO"/>
</dbReference>
<dbReference type="InterPro" id="IPR009003">
    <property type="entry name" value="Peptidase_S1_PA"/>
</dbReference>
<dbReference type="GO" id="GO:0006351">
    <property type="term" value="P:DNA-templated transcription"/>
    <property type="evidence" value="ECO:0007669"/>
    <property type="project" value="InterPro"/>
</dbReference>
<evidence type="ECO:0000256" key="9">
    <source>
        <dbReference type="ARBA" id="ARBA00022670"/>
    </source>
</evidence>
<dbReference type="InterPro" id="IPR000199">
    <property type="entry name" value="Peptidase_C3A/C3B_picornavir"/>
</dbReference>
<evidence type="ECO:0000256" key="13">
    <source>
        <dbReference type="ARBA" id="ARBA00022707"/>
    </source>
</evidence>
<evidence type="ECO:0000259" key="28">
    <source>
        <dbReference type="PROSITE" id="PS51218"/>
    </source>
</evidence>
<dbReference type="InterPro" id="IPR002527">
    <property type="entry name" value="Pico_P2B"/>
</dbReference>
<keyword evidence="21" id="KW-0693">Viral RNA replication</keyword>
<evidence type="ECO:0000256" key="10">
    <source>
        <dbReference type="ARBA" id="ARBA00022679"/>
    </source>
</evidence>
<feature type="domain" description="SF3 helicase" evidence="28">
    <location>
        <begin position="1366"/>
        <end position="1528"/>
    </location>
</feature>
<dbReference type="Gene3D" id="4.10.880.10">
    <property type="entry name" value="Poliovirus 3D polymerase Domain 1 (Nucleotidyltransferase)"/>
    <property type="match status" value="1"/>
</dbReference>
<feature type="compositionally biased region" description="Polar residues" evidence="26">
    <location>
        <begin position="196"/>
        <end position="211"/>
    </location>
</feature>
<comment type="function">
    <text evidence="25">Forms an icosahedral capsid of pseudo T=3 symmetry with capsid proteins VP2 and VP3. The capsid is 300 Angstroms in diameter, composed of 60 copies of each capsid protein and enclosing the viral positive strand RNA genome.</text>
</comment>
<dbReference type="InterPro" id="IPR027417">
    <property type="entry name" value="P-loop_NTPase"/>
</dbReference>
<keyword evidence="17" id="KW-0788">Thiol protease</keyword>
<evidence type="ECO:0000256" key="24">
    <source>
        <dbReference type="ARBA" id="ARBA00023288"/>
    </source>
</evidence>
<dbReference type="Pfam" id="PF00073">
    <property type="entry name" value="Rhv"/>
    <property type="match status" value="2"/>
</dbReference>
<evidence type="ECO:0000256" key="17">
    <source>
        <dbReference type="ARBA" id="ARBA00022807"/>
    </source>
</evidence>
<evidence type="ECO:0000259" key="29">
    <source>
        <dbReference type="PROSITE" id="PS51874"/>
    </source>
</evidence>
<dbReference type="PROSITE" id="PS51874">
    <property type="entry name" value="PCV_3C_PRO"/>
    <property type="match status" value="1"/>
</dbReference>
<dbReference type="InterPro" id="IPR001205">
    <property type="entry name" value="RNA-dir_pol_C"/>
</dbReference>
<dbReference type="GO" id="GO:0006508">
    <property type="term" value="P:proteolysis"/>
    <property type="evidence" value="ECO:0007669"/>
    <property type="project" value="UniProtKB-KW"/>
</dbReference>
<dbReference type="GO" id="GO:0019028">
    <property type="term" value="C:viral capsid"/>
    <property type="evidence" value="ECO:0007669"/>
    <property type="project" value="UniProtKB-KW"/>
</dbReference>
<keyword evidence="15" id="KW-0378">Hydrolase</keyword>
<keyword evidence="19" id="KW-0946">Virion</keyword>
<keyword evidence="8" id="KW-0167">Capsid protein</keyword>
<dbReference type="SUPFAM" id="SSF52540">
    <property type="entry name" value="P-loop containing nucleoside triphosphate hydrolases"/>
    <property type="match status" value="1"/>
</dbReference>
<dbReference type="InterPro" id="IPR029053">
    <property type="entry name" value="Viral_coat"/>
</dbReference>
<dbReference type="PROSITE" id="PS51218">
    <property type="entry name" value="SF3_HELICASE_2"/>
    <property type="match status" value="1"/>
</dbReference>
<dbReference type="GO" id="GO:0039694">
    <property type="term" value="P:viral RNA genome replication"/>
    <property type="evidence" value="ECO:0007669"/>
    <property type="project" value="InterPro"/>
</dbReference>
<keyword evidence="23" id="KW-1035">Host cytoplasm</keyword>
<keyword evidence="9" id="KW-0645">Protease</keyword>
<keyword evidence="13" id="KW-0519">Myristate</keyword>
<reference evidence="30" key="1">
    <citation type="journal article" date="2018" name="Mol. Ecol.">
        <title>Virus-virus interactions and host ecology are associated with RNA virome structure in wild birds.</title>
        <authorList>
            <person name="Wille M."/>
            <person name="Eden J.S."/>
            <person name="Shi M."/>
            <person name="Klaassen M."/>
            <person name="Hurt A.C."/>
            <person name="Holmes E.C."/>
        </authorList>
    </citation>
    <scope>NUCLEOTIDE SEQUENCE</scope>
    <source>
        <strain evidence="30">MW14</strain>
    </source>
</reference>
<keyword evidence="16" id="KW-0347">Helicase</keyword>
<dbReference type="Gene3D" id="2.40.10.10">
    <property type="entry name" value="Trypsin-like serine proteases"/>
    <property type="match status" value="2"/>
</dbReference>
<dbReference type="InterPro" id="IPR007094">
    <property type="entry name" value="RNA-dir_pol_PSvirus"/>
</dbReference>
<keyword evidence="24" id="KW-0449">Lipoprotein</keyword>
<dbReference type="PROSITE" id="PS50507">
    <property type="entry name" value="RDRP_SSRNA_POS"/>
    <property type="match status" value="1"/>
</dbReference>
<evidence type="ECO:0000256" key="21">
    <source>
        <dbReference type="ARBA" id="ARBA00022953"/>
    </source>
</evidence>
<dbReference type="Pfam" id="PF00680">
    <property type="entry name" value="RdRP_1"/>
    <property type="match status" value="1"/>
</dbReference>
<dbReference type="Gene3D" id="1.20.960.20">
    <property type="match status" value="1"/>
</dbReference>
<feature type="domain" description="RdRp catalytic" evidence="27">
    <location>
        <begin position="2115"/>
        <end position="2229"/>
    </location>
</feature>
<proteinExistence type="predicted"/>
<dbReference type="Pfam" id="PF22663">
    <property type="entry name" value="Rhv_5"/>
    <property type="match status" value="1"/>
</dbReference>
<keyword evidence="11" id="KW-0548">Nucleotidyltransferase</keyword>
<dbReference type="GO" id="GO:0005524">
    <property type="term" value="F:ATP binding"/>
    <property type="evidence" value="ECO:0007669"/>
    <property type="project" value="UniProtKB-KW"/>
</dbReference>
<sequence>MIVSRRIEFYWYNPLYLIMDSRYLTSDVTELTSYCLSNVVRHERLGAACLTCSRLILFTRDPEDNDFTPVYPLRHSCLRGERINHDPGCNACEARRWVRGQLDNLYVPPRMECDKCGQEHTMYKNKHICRYNCQRHEDLGICCLCDLFSKTCITDEELLAGKTEDGWELDSLLDENCNHGYEEDIEDSDLEAEEQGQGSSHQTGNHSTNTTAGGAVTTINYYGANYNYANNPMAQSIDPTAVASGVAGIAGVPTNFIASPTMEALAGDTSDRIMALIAGNSSIVTQEAAKGAVVAYGKEPTYLEAQHNTVDLPTRPGPASDRFYTLMSQQWNSNSSGWSVPFPGALSTLGVFGTNLQFHYLWRSGVCFHVQVSATPFHAGTLLVALVPEGVIPIEQPQTDGTGYDRASFFQIAQRPLMNDEIAQLTVFPHQLINVRTNLTATIVAAYNNFTSATCFTVHNICRLVIVPLVPLAVPANAATEVDITISVLPLCSQFNGLRSAVDVQGLPVFQIPGSSQFVTTLANDGFPAYPIWNEVPRFPLAGRVDNFLSVARIPTFCMLGKNQLYLEVLPNKAADNLLTLDLSLLSNEFDSTYVARLTRMFGYYRGTLTLSLIYCGPKMSSGKFLVAYTPPGGDAPKSRDEAMLSTHVIWDVGLQSTLTFPIPYVSAGPYRYANKTGSILSYDGFITMFYQTSVVFAPGAGTSAKFLATLAAGSDFSLHGLMDTPAYQGPGDNPGDVLQQAINDTVTNAIAGAATTLPTGPNQAMTLELNPGMQNGAASMLQAAETGAMTVTNPTTAVTIEPGSIHNLSANETSLANLCSRYFRLHTEVYGSSNTRKNFVVDINFEQIFSESKIAQSILEMVTYFRSDLDIVALISSPTPVTMQMVYCPPGSYTSGASFTGAIYKGVNPSVYVTSGQSPGSLRIPYSLPVPYIPVFYDGFPDFASGAKKYSESKYGVSTVRSFGKLICAYMSGNPTGVVVQLFVRFVNPEGYMPRPIKYHGTTPPNSKSRGRIEIGDRSNFEPIPDTCVNWEEYQRMMDEVEEQGPEIDLPSYPDTDVDIDGVWINREFYWRPAAFVHSDYWRFVAINSPDDSYLDAHLASVAMDDFLQDRGEEAAMWYISVSRNYGEIRPYDRSFQRRHELVLSSAYWVLAGIEDAGYASAEEQGPLQSFGEGIGKGLKDAFKSALEEVEKMRGSQTSWWSTIVKYIMKFVSMMVILIRSKGDPGTVAAVAGLIGAEMMEICPFEWIKGKICKTLGIAQEQGPTPFRQFLDFTNSVKAVEWIIGKLKELIDWIREKIKPKCDTLEEEADDLERLHAAIKEWREYMKHPEDYKQESAVGLANRILMLRDMVEKDSPEAMLLRLNSQLFTSVAKFVANAKTRSAEPIGVIIHGEPGTGKSVATKMIGAAMSKYYGGVEPYSLPPDPKYFDGYVGQPVVIMDDLGQNPDGEDMKLVCQMISSVDFTTPQADLTDKGRPFTSRLVLASTNCKDLTPPTVMCPPALRRRFKFDLDIINHPAFAFDDGKLDMEKALKPCDHASLCFSGCCPLICGKAISFKERKTGEIFSMDKLVIRIRSMDKQRHKISSSVDAYLQGNGKRVVSFLEPATAARRPMTPEILELVNGDPSGAMVRYAYNMGYEIPADLTDMVTKQEVRQISNKWRNAALTVGAILMVLTLGYTIYKAMPRQSEGPYDGYTEKRLPRPVQRVEVQGGVDPDTQFATSLLRHNIFPVKTGSGYYTALGVFGTKVLLPTHAVDDYLEVDGKQHDFTVVADYFKDGVKTEMTLIDVPTLQDFKDIRKFLKPSFVPVKDALLVLNTPDMPRMVVPLRRVTRFGNLNLSGNNTANTIFYQSPTKKGYCGAVVMKAGYIIGMHIGGDGVNGFAALLTSSYFATEQGQIVSMQPTPTPVRVNRKTAFEPSVYHHLIDVKKQPAPLTRNDPRLEVDLDTAMFSKYKGNHECNWPELGIAVEQYARQLKPLLPPDVLEPLSLEQVVHGYGSLRPLDLATSAGFPYCRQGLTKRKLVDDDCRLLIEGLDLHGYDQPFVTSIKDELRGIAKVKAGKSRLIEASSINDTVRMRTKYGRLFEALCAQPGTASGMAVGCNPDVDWTRFAVEMGDNIFSFDYTNFDASLSPFWFKALKDLLARLGFEPGREIDHIVNSKHIYGNVEYVVEGGMPSGCSGTSIFNSLINNLILKTLTLRIYKGIDLDALKIIAYGDDCLISYPFALDPELYAKFGEQLGLKITPADKSDVFKTPGPITEHTFLKRGFAYDEKVPFLVHPTFDEGEIYQSLAWTKDPRTMPEHVMSLARLIWHNGKDTYDRFEKFIYSVPVGRAFHVPAYEALYREWVDMF</sequence>
<dbReference type="GO" id="GO:0003968">
    <property type="term" value="F:RNA-directed RNA polymerase activity"/>
    <property type="evidence" value="ECO:0007669"/>
    <property type="project" value="UniProtKB-KW"/>
</dbReference>
<evidence type="ECO:0000256" key="19">
    <source>
        <dbReference type="ARBA" id="ARBA00022844"/>
    </source>
</evidence>